<evidence type="ECO:0000313" key="1">
    <source>
        <dbReference type="EMBL" id="KAG8237740.1"/>
    </source>
</evidence>
<name>A0A8K0P6G0_LADFU</name>
<dbReference type="EMBL" id="KZ309219">
    <property type="protein sequence ID" value="KAG8237740.1"/>
    <property type="molecule type" value="Genomic_DNA"/>
</dbReference>
<comment type="caution">
    <text evidence="1">The sequence shown here is derived from an EMBL/GenBank/DDBJ whole genome shotgun (WGS) entry which is preliminary data.</text>
</comment>
<evidence type="ECO:0000313" key="2">
    <source>
        <dbReference type="Proteomes" id="UP000792457"/>
    </source>
</evidence>
<dbReference type="AlphaFoldDB" id="A0A8K0P6G0"/>
<gene>
    <name evidence="1" type="ORF">J437_LFUL016679</name>
</gene>
<proteinExistence type="predicted"/>
<keyword evidence="2" id="KW-1185">Reference proteome</keyword>
<reference evidence="1" key="2">
    <citation type="submission" date="2017-10" db="EMBL/GenBank/DDBJ databases">
        <title>Ladona fulva Genome sequencing and assembly.</title>
        <authorList>
            <person name="Murali S."/>
            <person name="Richards S."/>
            <person name="Bandaranaike D."/>
            <person name="Bellair M."/>
            <person name="Blankenburg K."/>
            <person name="Chao H."/>
            <person name="Dinh H."/>
            <person name="Doddapaneni H."/>
            <person name="Dugan-Rocha S."/>
            <person name="Elkadiri S."/>
            <person name="Gnanaolivu R."/>
            <person name="Hernandez B."/>
            <person name="Skinner E."/>
            <person name="Javaid M."/>
            <person name="Lee S."/>
            <person name="Li M."/>
            <person name="Ming W."/>
            <person name="Munidasa M."/>
            <person name="Muniz J."/>
            <person name="Nguyen L."/>
            <person name="Hughes D."/>
            <person name="Osuji N."/>
            <person name="Pu L.-L."/>
            <person name="Puazo M."/>
            <person name="Qu C."/>
            <person name="Quiroz J."/>
            <person name="Raj R."/>
            <person name="Weissenberger G."/>
            <person name="Xin Y."/>
            <person name="Zou X."/>
            <person name="Han Y."/>
            <person name="Worley K."/>
            <person name="Muzny D."/>
            <person name="Gibbs R."/>
        </authorList>
    </citation>
    <scope>NUCLEOTIDE SEQUENCE</scope>
    <source>
        <strain evidence="1">Sampled in the wild</strain>
    </source>
</reference>
<organism evidence="1 2">
    <name type="scientific">Ladona fulva</name>
    <name type="common">Scarce chaser dragonfly</name>
    <name type="synonym">Libellula fulva</name>
    <dbReference type="NCBI Taxonomy" id="123851"/>
    <lineage>
        <taxon>Eukaryota</taxon>
        <taxon>Metazoa</taxon>
        <taxon>Ecdysozoa</taxon>
        <taxon>Arthropoda</taxon>
        <taxon>Hexapoda</taxon>
        <taxon>Insecta</taxon>
        <taxon>Pterygota</taxon>
        <taxon>Palaeoptera</taxon>
        <taxon>Odonata</taxon>
        <taxon>Epiprocta</taxon>
        <taxon>Anisoptera</taxon>
        <taxon>Libelluloidea</taxon>
        <taxon>Libellulidae</taxon>
        <taxon>Ladona</taxon>
    </lineage>
</organism>
<reference evidence="1" key="1">
    <citation type="submission" date="2013-04" db="EMBL/GenBank/DDBJ databases">
        <authorList>
            <person name="Qu J."/>
            <person name="Murali S.C."/>
            <person name="Bandaranaike D."/>
            <person name="Bellair M."/>
            <person name="Blankenburg K."/>
            <person name="Chao H."/>
            <person name="Dinh H."/>
            <person name="Doddapaneni H."/>
            <person name="Downs B."/>
            <person name="Dugan-Rocha S."/>
            <person name="Elkadiri S."/>
            <person name="Gnanaolivu R.D."/>
            <person name="Hernandez B."/>
            <person name="Javaid M."/>
            <person name="Jayaseelan J.C."/>
            <person name="Lee S."/>
            <person name="Li M."/>
            <person name="Ming W."/>
            <person name="Munidasa M."/>
            <person name="Muniz J."/>
            <person name="Nguyen L."/>
            <person name="Ongeri F."/>
            <person name="Osuji N."/>
            <person name="Pu L.-L."/>
            <person name="Puazo M."/>
            <person name="Qu C."/>
            <person name="Quiroz J."/>
            <person name="Raj R."/>
            <person name="Weissenberger G."/>
            <person name="Xin Y."/>
            <person name="Zou X."/>
            <person name="Han Y."/>
            <person name="Richards S."/>
            <person name="Worley K."/>
            <person name="Muzny D."/>
            <person name="Gibbs R."/>
        </authorList>
    </citation>
    <scope>NUCLEOTIDE SEQUENCE</scope>
    <source>
        <strain evidence="1">Sampled in the wild</strain>
    </source>
</reference>
<sequence>MRSWPLSFKGRKGTLLVEFTPQGVTIYSEAYCETLKKLLKNIKHCHLRGMLTCCICLLRDKAKPNTACLSCNHSFNGISSTTTVHILYPDFLGTKNFSDDKEVKGTIEKWLREVEREVTLAYKTWCHTKKCIDL</sequence>
<dbReference type="OrthoDB" id="8369663at2759"/>
<accession>A0A8K0P6G0</accession>
<protein>
    <submittedName>
        <fullName evidence="1">Uncharacterized protein</fullName>
    </submittedName>
</protein>
<dbReference type="Proteomes" id="UP000792457">
    <property type="component" value="Unassembled WGS sequence"/>
</dbReference>